<dbReference type="FunFam" id="1.25.40.10:FF:000381">
    <property type="entry name" value="Pentatricopeptide repeat-containing protein"/>
    <property type="match status" value="1"/>
</dbReference>
<dbReference type="OrthoDB" id="1904892at2759"/>
<evidence type="ECO:0000256" key="2">
    <source>
        <dbReference type="ARBA" id="ARBA00061659"/>
    </source>
</evidence>
<feature type="repeat" description="PPR" evidence="3">
    <location>
        <begin position="317"/>
        <end position="352"/>
    </location>
</feature>
<dbReference type="RefSeq" id="XP_031389498.1">
    <property type="nucleotide sequence ID" value="XM_031533638.1"/>
</dbReference>
<evidence type="ECO:0000256" key="3">
    <source>
        <dbReference type="PROSITE-ProRule" id="PRU00708"/>
    </source>
</evidence>
<reference evidence="6" key="3">
    <citation type="journal article" date="2020" name="Plant Biotechnol. J.">
        <title>The pomegranate (Punica granatum L.) draft genome dissects genetic divergence between soft- and hard-seeded cultivars.</title>
        <authorList>
            <person name="Luo X."/>
            <person name="Li H."/>
            <person name="Wu Z."/>
            <person name="Yao W."/>
            <person name="Zhao P."/>
            <person name="Cao D."/>
            <person name="Yu H."/>
            <person name="Li K."/>
            <person name="Poudel K."/>
            <person name="Zhao D."/>
            <person name="Zhang F."/>
            <person name="Xia X."/>
            <person name="Chen L."/>
            <person name="Wang Q."/>
            <person name="Jing D."/>
            <person name="Cao S."/>
        </authorList>
    </citation>
    <scope>NUCLEOTIDE SEQUENCE [LARGE SCALE GENOMIC DNA]</scope>
</reference>
<sequence>MLEPNFRAWGAMITEYCMSSRHREGVSLFVQKTRSHIGFKPSTLVIAAVIKSCSALSATELGKALHGNVLKQGHLSCLCISKAILNMYAKSGALGDCQKLFSELGSCDTVIWNIVLSGFASSRSYDTEVMRLFKGMLVPLQPRPSSITLSVVLPVCARLGDLDAGKSLHSLALKSGLDTQTLVGNALISLYAKCGQAKADAYAVFAGLDEKDVVSWNAMIAGFAENRLTSDAFRTFSWMLKGPIEPNYATIATIFPVCASLDETAALCFGKEIHAFVLKRAHLSGDVSVCNALLTFYLRTGQMQVVESLFRRMESRDLVTWNSVIAGCASNGWWSKALMLFWELLAVATVAPDSVTVVSVLPACALLNKLEMGKQIHGYVVRRPSLDKDIAVGNALLNFYAKCNETEAAYRAFLVIPERDLISWNSMLDAFVNTRYHSKFPHLLAWMLSEGLKPDGITILTLINFCISISRLVMVKEVHCYSIKAAHILGDREPTVGNAILDAYAKCGDMDSALKIFQSLSENRNLVTCNSIISGYVDSGSHDDAYRIFSQMRERDITTWNLMIRVYAENSCLNEALSIFHDFQARGMKPDEVTIMSLLPVCARMASVHFLRQCHGYLVRNCFEDVRMKGAILDVYSKCGSIWYAYKLFQSNTSKDLFMCTAMIGGFAMHGMGEEALEVFYDMIGSGVKPDHIIFTSMLSACSHGGLINEGLEIFYSIEKVHGMKPTMEQYACVVDLLARGGQLNEAYTFVTKMPVKPTANIWGTLLGACRNHHEVELGRVVGIHLFETETNDIGNYVVLSNLYAADERWDEVLETRKLMKSRDLKKPAGCSWIEVERRENVFIAGDTSHPERSMIYSILMAIDRQIKEKLAYFAD</sequence>
<evidence type="ECO:0000313" key="4">
    <source>
        <dbReference type="EMBL" id="OWM85046.1"/>
    </source>
</evidence>
<name>A0A218XK00_PUNGR</name>
<feature type="repeat" description="PPR" evidence="3">
    <location>
        <begin position="212"/>
        <end position="246"/>
    </location>
</feature>
<dbReference type="PANTHER" id="PTHR47926">
    <property type="entry name" value="PENTATRICOPEPTIDE REPEAT-CONTAINING PROTEIN"/>
    <property type="match status" value="1"/>
</dbReference>
<keyword evidence="1" id="KW-0677">Repeat</keyword>
<feature type="repeat" description="PPR" evidence="3">
    <location>
        <begin position="656"/>
        <end position="690"/>
    </location>
</feature>
<reference evidence="5" key="1">
    <citation type="journal article" date="2017" name="Plant J.">
        <title>The pomegranate (Punica granatum L.) genome and the genomics of punicalagin biosynthesis.</title>
        <authorList>
            <person name="Qin G."/>
            <person name="Xu C."/>
            <person name="Ming R."/>
            <person name="Tang H."/>
            <person name="Guyot R."/>
            <person name="Kramer E.M."/>
            <person name="Hu Y."/>
            <person name="Yi X."/>
            <person name="Qi Y."/>
            <person name="Xu X."/>
            <person name="Gao Z."/>
            <person name="Pan H."/>
            <person name="Jian J."/>
            <person name="Tian Y."/>
            <person name="Yue Z."/>
            <person name="Xu Y."/>
        </authorList>
    </citation>
    <scope>NUCLEOTIDE SEQUENCE [LARGE SCALE GENOMIC DNA]</scope>
    <source>
        <strain evidence="5">cv. Dabenzi</strain>
    </source>
</reference>
<dbReference type="Gene3D" id="1.25.40.10">
    <property type="entry name" value="Tetratricopeptide repeat domain"/>
    <property type="match status" value="6"/>
</dbReference>
<dbReference type="FunFam" id="1.25.40.10:FF:000361">
    <property type="entry name" value="Pentatricopeptide repeat-containing protein chloroplastic"/>
    <property type="match status" value="1"/>
</dbReference>
<protein>
    <submittedName>
        <fullName evidence="7">Pentatricopeptide repeat-containing protein At5g08490</fullName>
    </submittedName>
</protein>
<feature type="repeat" description="PPR" evidence="3">
    <location>
        <begin position="525"/>
        <end position="559"/>
    </location>
</feature>
<accession>A0A218XK00</accession>
<dbReference type="GO" id="GO:0003723">
    <property type="term" value="F:RNA binding"/>
    <property type="evidence" value="ECO:0007669"/>
    <property type="project" value="InterPro"/>
</dbReference>
<dbReference type="PANTHER" id="PTHR47926:SF481">
    <property type="entry name" value="TETRATRICOPEPTIDE-LIKE HELICAL DOMAIN SUPERFAMILY"/>
    <property type="match status" value="1"/>
</dbReference>
<reference evidence="7" key="4">
    <citation type="submission" date="2025-04" db="UniProtKB">
        <authorList>
            <consortium name="RefSeq"/>
        </authorList>
    </citation>
    <scope>IDENTIFICATION</scope>
    <source>
        <tissue evidence="7">Leaf</tissue>
    </source>
</reference>
<dbReference type="FunFam" id="1.25.40.10:FF:000090">
    <property type="entry name" value="Pentatricopeptide repeat-containing protein, chloroplastic"/>
    <property type="match status" value="1"/>
</dbReference>
<evidence type="ECO:0000256" key="1">
    <source>
        <dbReference type="ARBA" id="ARBA00022737"/>
    </source>
</evidence>
<dbReference type="Pfam" id="PF20431">
    <property type="entry name" value="E_motif"/>
    <property type="match status" value="1"/>
</dbReference>
<evidence type="ECO:0000313" key="7">
    <source>
        <dbReference type="RefSeq" id="XP_031389498.1"/>
    </source>
</evidence>
<dbReference type="InterPro" id="IPR046848">
    <property type="entry name" value="E_motif"/>
</dbReference>
<proteinExistence type="inferred from homology"/>
<dbReference type="InterPro" id="IPR046960">
    <property type="entry name" value="PPR_At4g14850-like_plant"/>
</dbReference>
<reference evidence="4" key="2">
    <citation type="submission" date="2017-06" db="EMBL/GenBank/DDBJ databases">
        <title>The pomegranate genome and the genomics of punicalagin biosynthesis.</title>
        <authorList>
            <person name="Xu C."/>
        </authorList>
    </citation>
    <scope>NUCLEOTIDE SEQUENCE [LARGE SCALE GENOMIC DNA]</scope>
    <source>
        <tissue evidence="4">Fresh leaf</tissue>
    </source>
</reference>
<dbReference type="AlphaFoldDB" id="A0A218XK00"/>
<dbReference type="Proteomes" id="UP000515151">
    <property type="component" value="Chromosome 4"/>
</dbReference>
<dbReference type="GO" id="GO:0009451">
    <property type="term" value="P:RNA modification"/>
    <property type="evidence" value="ECO:0007669"/>
    <property type="project" value="InterPro"/>
</dbReference>
<dbReference type="GeneID" id="116202200"/>
<dbReference type="InterPro" id="IPR011990">
    <property type="entry name" value="TPR-like_helical_dom_sf"/>
</dbReference>
<dbReference type="PROSITE" id="PS51375">
    <property type="entry name" value="PPR"/>
    <property type="match status" value="5"/>
</dbReference>
<evidence type="ECO:0000313" key="6">
    <source>
        <dbReference type="Proteomes" id="UP000515151"/>
    </source>
</evidence>
<organism evidence="4 5">
    <name type="scientific">Punica granatum</name>
    <name type="common">Pomegranate</name>
    <dbReference type="NCBI Taxonomy" id="22663"/>
    <lineage>
        <taxon>Eukaryota</taxon>
        <taxon>Viridiplantae</taxon>
        <taxon>Streptophyta</taxon>
        <taxon>Embryophyta</taxon>
        <taxon>Tracheophyta</taxon>
        <taxon>Spermatophyta</taxon>
        <taxon>Magnoliopsida</taxon>
        <taxon>eudicotyledons</taxon>
        <taxon>Gunneridae</taxon>
        <taxon>Pentapetalae</taxon>
        <taxon>rosids</taxon>
        <taxon>malvids</taxon>
        <taxon>Myrtales</taxon>
        <taxon>Lythraceae</taxon>
        <taxon>Punica</taxon>
    </lineage>
</organism>
<dbReference type="Proteomes" id="UP000197138">
    <property type="component" value="Unassembled WGS sequence"/>
</dbReference>
<evidence type="ECO:0000313" key="5">
    <source>
        <dbReference type="Proteomes" id="UP000197138"/>
    </source>
</evidence>
<gene>
    <name evidence="7" type="primary">LOC116202200</name>
    <name evidence="4" type="ORF">CDL15_Pgr027833</name>
</gene>
<feature type="repeat" description="PPR" evidence="3">
    <location>
        <begin position="420"/>
        <end position="454"/>
    </location>
</feature>
<dbReference type="EMBL" id="MTKT01001287">
    <property type="protein sequence ID" value="OWM85046.1"/>
    <property type="molecule type" value="Genomic_DNA"/>
</dbReference>
<dbReference type="FunFam" id="1.25.40.10:FF:000412">
    <property type="entry name" value="Putative pentatricopeptide repeat-containing protein"/>
    <property type="match status" value="1"/>
</dbReference>
<dbReference type="NCBIfam" id="TIGR00756">
    <property type="entry name" value="PPR"/>
    <property type="match status" value="6"/>
</dbReference>
<dbReference type="Pfam" id="PF01535">
    <property type="entry name" value="PPR"/>
    <property type="match status" value="3"/>
</dbReference>
<dbReference type="Pfam" id="PF13041">
    <property type="entry name" value="PPR_2"/>
    <property type="match status" value="3"/>
</dbReference>
<dbReference type="InterPro" id="IPR002885">
    <property type="entry name" value="PPR_rpt"/>
</dbReference>
<comment type="similarity">
    <text evidence="2">Belongs to the PPR family. PCMP-E subfamily.</text>
</comment>
<keyword evidence="6" id="KW-1185">Reference proteome</keyword>